<evidence type="ECO:0000313" key="6">
    <source>
        <dbReference type="Proteomes" id="UP000278036"/>
    </source>
</evidence>
<organism evidence="3 6">
    <name type="scientific">Teichococcus wenyumeiae</name>
    <dbReference type="NCBI Taxonomy" id="2478470"/>
    <lineage>
        <taxon>Bacteria</taxon>
        <taxon>Pseudomonadati</taxon>
        <taxon>Pseudomonadota</taxon>
        <taxon>Alphaproteobacteria</taxon>
        <taxon>Acetobacterales</taxon>
        <taxon>Roseomonadaceae</taxon>
        <taxon>Roseomonas</taxon>
    </lineage>
</organism>
<keyword evidence="5" id="KW-1185">Reference proteome</keyword>
<feature type="domain" description="DUF2786" evidence="1">
    <location>
        <begin position="11"/>
        <end position="51"/>
    </location>
</feature>
<dbReference type="Proteomes" id="UP000278036">
    <property type="component" value="Unassembled WGS sequence"/>
</dbReference>
<evidence type="ECO:0000259" key="1">
    <source>
        <dbReference type="Pfam" id="PF10979"/>
    </source>
</evidence>
<comment type="caution">
    <text evidence="3">The sequence shown here is derived from an EMBL/GenBank/DDBJ whole genome shotgun (WGS) entry which is preliminary data.</text>
</comment>
<dbReference type="Pfam" id="PF10979">
    <property type="entry name" value="DUF2786"/>
    <property type="match status" value="1"/>
</dbReference>
<accession>A0A3A9JFF6</accession>
<dbReference type="Proteomes" id="UP000274097">
    <property type="component" value="Unassembled WGS sequence"/>
</dbReference>
<dbReference type="EMBL" id="RAQU01000006">
    <property type="protein sequence ID" value="RKK06057.1"/>
    <property type="molecule type" value="Genomic_DNA"/>
</dbReference>
<evidence type="ECO:0000313" key="5">
    <source>
        <dbReference type="Proteomes" id="UP000274097"/>
    </source>
</evidence>
<dbReference type="OrthoDB" id="7259266at2"/>
<reference evidence="3 6" key="1">
    <citation type="submission" date="2018-09" db="EMBL/GenBank/DDBJ databases">
        <title>Roseomonas sp. nov., isolated from feces of Tibetan antelopes in the Qinghai-Tibet plateau, China.</title>
        <authorList>
            <person name="Tian Z."/>
        </authorList>
    </citation>
    <scope>NUCLEOTIDE SEQUENCE [LARGE SCALE GENOMIC DNA]</scope>
    <source>
        <strain evidence="4 5">Z23</strain>
        <strain evidence="3 6">Z24</strain>
    </source>
</reference>
<dbReference type="Pfam" id="PF23771">
    <property type="entry name" value="DUF7168"/>
    <property type="match status" value="1"/>
</dbReference>
<name>A0A3A9JFF6_9PROT</name>
<evidence type="ECO:0000313" key="3">
    <source>
        <dbReference type="EMBL" id="RKK06057.1"/>
    </source>
</evidence>
<dbReference type="AlphaFoldDB" id="A0A3A9JFF6"/>
<dbReference type="InterPro" id="IPR055592">
    <property type="entry name" value="DUF7168"/>
</dbReference>
<sequence>MPPSQDTEIARVKARIRALADRTVSNGCTEAEAMAAAEMVGRLLERYALSMEEIDLREARCVQVEIPLPGRQRRPIDGCVPAIARFCDCKVWLARDGAGPRYVFFGFETDTSLAAYLFQVVGRAMVVELERFRATRPALRGVPLRQASTSFQQGMAARLAERLETMHAEREAGVAAQRQTGTALILVKHRVVEDAFRETGTRLVSGGRRSLRQDAAFRHGEAAGERVNLNRPVSGDGRGLLE</sequence>
<dbReference type="InParanoid" id="A0A3A9JFF6"/>
<evidence type="ECO:0000259" key="2">
    <source>
        <dbReference type="Pfam" id="PF23771"/>
    </source>
</evidence>
<protein>
    <submittedName>
        <fullName evidence="3">DUF2786 domain-containing protein</fullName>
    </submittedName>
</protein>
<dbReference type="RefSeq" id="WP_120636536.1">
    <property type="nucleotide sequence ID" value="NZ_RAQU01000006.1"/>
</dbReference>
<proteinExistence type="predicted"/>
<evidence type="ECO:0000313" key="4">
    <source>
        <dbReference type="EMBL" id="RMI19574.1"/>
    </source>
</evidence>
<dbReference type="InterPro" id="IPR024498">
    <property type="entry name" value="DUF2786"/>
</dbReference>
<gene>
    <name evidence="3" type="ORF">D6Z83_01410</name>
    <name evidence="4" type="ORF">EBE87_19940</name>
</gene>
<dbReference type="EMBL" id="RFLX01000018">
    <property type="protein sequence ID" value="RMI19574.1"/>
    <property type="molecule type" value="Genomic_DNA"/>
</dbReference>
<feature type="domain" description="DUF7168" evidence="2">
    <location>
        <begin position="68"/>
        <end position="180"/>
    </location>
</feature>